<sequence length="141" mass="15463">MPAESSSPPPSPPPHDWIPPGGGVRWTRVGELGWHSLTLPLYLGNRVLSALGEAGGAVIQEDVEQRLTWLIEPDAAAVRHLHDHPEVTLAGNNDSYLFVPGMTRDHTVWWRVTPTRDRLITSAELLADAFAVVRPRTGGRP</sequence>
<organism evidence="1 2">
    <name type="scientific">Streptomyces buecherae</name>
    <dbReference type="NCBI Taxonomy" id="2763006"/>
    <lineage>
        <taxon>Bacteria</taxon>
        <taxon>Bacillati</taxon>
        <taxon>Actinomycetota</taxon>
        <taxon>Actinomycetes</taxon>
        <taxon>Kitasatosporales</taxon>
        <taxon>Streptomycetaceae</taxon>
        <taxon>Streptomyces</taxon>
    </lineage>
</organism>
<evidence type="ECO:0000313" key="1">
    <source>
        <dbReference type="EMBL" id="QKW51559.1"/>
    </source>
</evidence>
<accession>A0A7H8NAK0</accession>
<protein>
    <submittedName>
        <fullName evidence="1">Uncharacterized protein</fullName>
    </submittedName>
</protein>
<keyword evidence="2" id="KW-1185">Reference proteome</keyword>
<dbReference type="AlphaFoldDB" id="A0A7H8NAK0"/>
<name>A0A7H8NAK0_9ACTN</name>
<dbReference type="RefSeq" id="WP_176163278.1">
    <property type="nucleotide sequence ID" value="NZ_CP054929.1"/>
</dbReference>
<dbReference type="EMBL" id="CP054929">
    <property type="protein sequence ID" value="QKW51559.1"/>
    <property type="molecule type" value="Genomic_DNA"/>
</dbReference>
<evidence type="ECO:0000313" key="2">
    <source>
        <dbReference type="Proteomes" id="UP000509303"/>
    </source>
</evidence>
<proteinExistence type="predicted"/>
<gene>
    <name evidence="1" type="ORF">HUT08_20825</name>
</gene>
<reference evidence="1 2" key="1">
    <citation type="submission" date="2020-06" db="EMBL/GenBank/DDBJ databases">
        <title>Genome mining for natural products.</title>
        <authorList>
            <person name="Zhang B."/>
            <person name="Shi J."/>
            <person name="Ge H."/>
        </authorList>
    </citation>
    <scope>NUCLEOTIDE SEQUENCE [LARGE SCALE GENOMIC DNA]</scope>
    <source>
        <strain evidence="1 2">NA00687</strain>
    </source>
</reference>
<dbReference type="Proteomes" id="UP000509303">
    <property type="component" value="Chromosome"/>
</dbReference>